<keyword evidence="3" id="KW-1185">Reference proteome</keyword>
<sequence length="128" mass="13957">MAFYSRQGSYSSLPTSVTSPVGNASIPITASSVALSGNVWAAVSAGSNSRVILIAIVAQSAIFILFAALFRQWRLLGCRDISVSYRIHWFILRVVRDWFLWTGVASVSFSVPLVMAGYQARVVAWPQS</sequence>
<dbReference type="AlphaFoldDB" id="A0A1J8PVY7"/>
<comment type="caution">
    <text evidence="2">The sequence shown here is derived from an EMBL/GenBank/DDBJ whole genome shotgun (WGS) entry which is preliminary data.</text>
</comment>
<evidence type="ECO:0000313" key="2">
    <source>
        <dbReference type="EMBL" id="OJA12631.1"/>
    </source>
</evidence>
<name>A0A1J8PVY7_9AGAM</name>
<accession>A0A1J8PVY7</accession>
<proteinExistence type="predicted"/>
<keyword evidence="1" id="KW-0812">Transmembrane</keyword>
<dbReference type="Proteomes" id="UP000183567">
    <property type="component" value="Unassembled WGS sequence"/>
</dbReference>
<dbReference type="STRING" id="180088.A0A1J8PVY7"/>
<evidence type="ECO:0000256" key="1">
    <source>
        <dbReference type="SAM" id="Phobius"/>
    </source>
</evidence>
<protein>
    <submittedName>
        <fullName evidence="2">Uncharacterized protein</fullName>
    </submittedName>
</protein>
<keyword evidence="1" id="KW-1133">Transmembrane helix</keyword>
<dbReference type="OrthoDB" id="18487at2759"/>
<reference evidence="2 3" key="1">
    <citation type="submission" date="2016-03" db="EMBL/GenBank/DDBJ databases">
        <title>Comparative genomics of the ectomycorrhizal sister species Rhizopogon vinicolor and Rhizopogon vesiculosus (Basidiomycota: Boletales) reveals a divergence of the mating type B locus.</title>
        <authorList>
            <person name="Mujic A.B."/>
            <person name="Kuo A."/>
            <person name="Tritt A."/>
            <person name="Lipzen A."/>
            <person name="Chen C."/>
            <person name="Johnson J."/>
            <person name="Sharma A."/>
            <person name="Barry K."/>
            <person name="Grigoriev I.V."/>
            <person name="Spatafora J.W."/>
        </authorList>
    </citation>
    <scope>NUCLEOTIDE SEQUENCE [LARGE SCALE GENOMIC DNA]</scope>
    <source>
        <strain evidence="2 3">AM-OR11-056</strain>
    </source>
</reference>
<dbReference type="EMBL" id="LVVM01004553">
    <property type="protein sequence ID" value="OJA12631.1"/>
    <property type="molecule type" value="Genomic_DNA"/>
</dbReference>
<feature type="transmembrane region" description="Helical" evidence="1">
    <location>
        <begin position="51"/>
        <end position="70"/>
    </location>
</feature>
<feature type="transmembrane region" description="Helical" evidence="1">
    <location>
        <begin position="98"/>
        <end position="118"/>
    </location>
</feature>
<organism evidence="2 3">
    <name type="scientific">Rhizopogon vesiculosus</name>
    <dbReference type="NCBI Taxonomy" id="180088"/>
    <lineage>
        <taxon>Eukaryota</taxon>
        <taxon>Fungi</taxon>
        <taxon>Dikarya</taxon>
        <taxon>Basidiomycota</taxon>
        <taxon>Agaricomycotina</taxon>
        <taxon>Agaricomycetes</taxon>
        <taxon>Agaricomycetidae</taxon>
        <taxon>Boletales</taxon>
        <taxon>Suillineae</taxon>
        <taxon>Rhizopogonaceae</taxon>
        <taxon>Rhizopogon</taxon>
    </lineage>
</organism>
<keyword evidence="1" id="KW-0472">Membrane</keyword>
<gene>
    <name evidence="2" type="ORF">AZE42_04486</name>
</gene>
<evidence type="ECO:0000313" key="3">
    <source>
        <dbReference type="Proteomes" id="UP000183567"/>
    </source>
</evidence>